<dbReference type="EMBL" id="KZ107849">
    <property type="protein sequence ID" value="OSS47270.1"/>
    <property type="molecule type" value="Genomic_DNA"/>
</dbReference>
<feature type="coiled-coil region" evidence="2">
    <location>
        <begin position="801"/>
        <end position="902"/>
    </location>
</feature>
<evidence type="ECO:0000256" key="3">
    <source>
        <dbReference type="SAM" id="MobiDB-lite"/>
    </source>
</evidence>
<dbReference type="InParanoid" id="A0A1Y2LTZ4"/>
<feature type="compositionally biased region" description="Polar residues" evidence="3">
    <location>
        <begin position="1186"/>
        <end position="1197"/>
    </location>
</feature>
<evidence type="ECO:0000256" key="1">
    <source>
        <dbReference type="ARBA" id="ARBA00023054"/>
    </source>
</evidence>
<accession>A0A1Y2LTZ4</accession>
<feature type="region of interest" description="Disordered" evidence="3">
    <location>
        <begin position="1"/>
        <end position="43"/>
    </location>
</feature>
<feature type="region of interest" description="Disordered" evidence="3">
    <location>
        <begin position="1129"/>
        <end position="1207"/>
    </location>
</feature>
<feature type="region of interest" description="Disordered" evidence="3">
    <location>
        <begin position="344"/>
        <end position="363"/>
    </location>
</feature>
<dbReference type="Proteomes" id="UP000193240">
    <property type="component" value="Unassembled WGS sequence"/>
</dbReference>
<gene>
    <name evidence="4" type="ORF">B5807_09967</name>
</gene>
<feature type="compositionally biased region" description="Polar residues" evidence="3">
    <location>
        <begin position="1521"/>
        <end position="1530"/>
    </location>
</feature>
<feature type="compositionally biased region" description="Basic and acidic residues" evidence="3">
    <location>
        <begin position="1129"/>
        <end position="1142"/>
    </location>
</feature>
<feature type="compositionally biased region" description="Acidic residues" evidence="3">
    <location>
        <begin position="30"/>
        <end position="43"/>
    </location>
</feature>
<feature type="region of interest" description="Disordered" evidence="3">
    <location>
        <begin position="149"/>
        <end position="310"/>
    </location>
</feature>
<feature type="coiled-coil region" evidence="2">
    <location>
        <begin position="973"/>
        <end position="1000"/>
    </location>
</feature>
<evidence type="ECO:0000313" key="4">
    <source>
        <dbReference type="EMBL" id="OSS47270.1"/>
    </source>
</evidence>
<feature type="compositionally biased region" description="Polar residues" evidence="3">
    <location>
        <begin position="1475"/>
        <end position="1490"/>
    </location>
</feature>
<feature type="region of interest" description="Disordered" evidence="3">
    <location>
        <begin position="1302"/>
        <end position="1559"/>
    </location>
</feature>
<feature type="compositionally biased region" description="Basic and acidic residues" evidence="3">
    <location>
        <begin position="159"/>
        <end position="171"/>
    </location>
</feature>
<feature type="compositionally biased region" description="Polar residues" evidence="3">
    <location>
        <begin position="243"/>
        <end position="256"/>
    </location>
</feature>
<dbReference type="PANTHER" id="PTHR23160:SF19">
    <property type="entry name" value="MYOSIN HEAVY CHAIN-RELATED PROTEIN"/>
    <property type="match status" value="1"/>
</dbReference>
<name>A0A1Y2LTZ4_EPING</name>
<proteinExistence type="predicted"/>
<feature type="compositionally biased region" description="Basic and acidic residues" evidence="3">
    <location>
        <begin position="257"/>
        <end position="266"/>
    </location>
</feature>
<organism evidence="4 5">
    <name type="scientific">Epicoccum nigrum</name>
    <name type="common">Soil fungus</name>
    <name type="synonym">Epicoccum purpurascens</name>
    <dbReference type="NCBI Taxonomy" id="105696"/>
    <lineage>
        <taxon>Eukaryota</taxon>
        <taxon>Fungi</taxon>
        <taxon>Dikarya</taxon>
        <taxon>Ascomycota</taxon>
        <taxon>Pezizomycotina</taxon>
        <taxon>Dothideomycetes</taxon>
        <taxon>Pleosporomycetidae</taxon>
        <taxon>Pleosporales</taxon>
        <taxon>Pleosporineae</taxon>
        <taxon>Didymellaceae</taxon>
        <taxon>Epicoccum</taxon>
    </lineage>
</organism>
<keyword evidence="1 2" id="KW-0175">Coiled coil</keyword>
<dbReference type="OMA" id="KEACEHQ"/>
<evidence type="ECO:0000256" key="2">
    <source>
        <dbReference type="SAM" id="Coils"/>
    </source>
</evidence>
<evidence type="ECO:0000313" key="5">
    <source>
        <dbReference type="Proteomes" id="UP000193240"/>
    </source>
</evidence>
<feature type="compositionally biased region" description="Polar residues" evidence="3">
    <location>
        <begin position="1"/>
        <end position="14"/>
    </location>
</feature>
<feature type="coiled-coil region" evidence="2">
    <location>
        <begin position="627"/>
        <end position="654"/>
    </location>
</feature>
<feature type="coiled-coil region" evidence="2">
    <location>
        <begin position="574"/>
        <end position="601"/>
    </location>
</feature>
<protein>
    <submittedName>
        <fullName evidence="4">Uncharacterized protein</fullName>
    </submittedName>
</protein>
<feature type="compositionally biased region" description="Polar residues" evidence="3">
    <location>
        <begin position="1363"/>
        <end position="1386"/>
    </location>
</feature>
<feature type="compositionally biased region" description="Basic and acidic residues" evidence="3">
    <location>
        <begin position="290"/>
        <end position="302"/>
    </location>
</feature>
<sequence length="1559" mass="173804">MESSGGRQLTQVSKPSGLRYMQQVCNSDATDSEAQPEPEAGCEIDPETQATLNKCAVQPSNNAFASSQESSQVLSFFLKRPRSSEGATGFAFGKRPLTKASPQKDVPVLQPFAQPDIALPSIELAENCAPLQQDENAVVASIISLSPPKQAIVSVTHGSDQRDRSGARVEESPNSTATDQGAPDTVLIEPPHPETSVTVSLQTNPPPAVPTKKRSGKKVKQGRKKLLPGSLRPWPPRQGDVPENSTVAPSTGSKIESSTEHEEEVSKTLYGVTSPVAKPRSHEASAPSDRLYDTKDLSEMPKKASMTSSDHKLNAVEKAIPEHTQLDVDFGTTATEPVIDGRTATMDDDHSIAPRGAASTDGKVSDSLISVPCCMDTEPLPTVKLIQYPVAEQPMPLAAFALNVDTTSESHAREADVHQVLSNESPVSGPYRIAKPLKKPHPVHGIHSKIPSTGGAFLAHSGAAAIDIAMNNLQNAFLADRDQAEYRVSSVVGELKAEKTELKKENTKLQDTVSQQLATITKQRCQLESMKTQMDGMKTQYTRFSDFAKCNQKYVAGLQKDHESLKKSVISWQEKTLQVKIDELNQEKETLSVQLESIADVISKRQRSLLDTTKEALACSSAAQLRERELENQVNKLLNMYNEEKDRRIELEKQLLPSVQSMQDQLKEGTVTLNENFASLRTELQDRTNQDDRFCSIEECVSILRKLEAQPLLTRNDFRKAESMLKFFHERTETGFAALAVQSESEPSPMESIRQSVHDQVLNLRTEISQHLQAISENRTSLQTEQSIRLAEQIEKSQASVEKEQDLRRESELKMTQLQDQLEKAKSELSLTQQTAQQHERYLLEHERRFSRYRADALAELDRLNKSVQQTTAETQTKDRELEAIRQKSVDLTIKLESTEKERSRLFDDNLQVKSSNESLREEITNKTKDANRRQELLCLAIQSKTQLEAEQERRSAKFETLRDKWSQSKSREMQLEEDKRNLERQINEQRTVYEDEAEARKKAMIANDALIEDLRAKLTVSGNAERECEKRLRQAETTHKLQMDHHKQETKAQFDILAAKSEQVREKLRAGFEQECDKIRAESKQECDKSRAKSERECNKVRAESEKECDRIRAECQKTITAYRKDCGSRIAQSKREHEKLQTSAIPSRSEILVPNTQQSADVDRVISSPQNLRTAKTRKRVDRQSSSTNPKSATDGSELGHGTRESVTQDGFFDEEYESRFGTQVSPCGRETQISLIGDEDEIAPETQDFDCAQGRAGDVPETQELDFAPGIADVVPDTQAFQCAQGNVTRFEVIKSQASVGDVDEEDSVSDLSSLPSDELAEMDRDMLFDTRHTSGQESTHSRDLLSQTEPDKTPRRANHSSTSEDPASQSQARPKSRANTASRIMPLPNPEVPARRSQPDVGPSRLTRTYLERVSGGDDEHTTSVPTNDVTPKHPYGHHSSTRASTTTASQKRRSTTSIEKSAPFNKLRKSAQSYAQRPPSKSKSFTPYTPTPAQPAAHNDATLSPSSSAARSIGSQYPSLASSQRGLGRLSSTRNTRSKTSRYADRFEQELDHP</sequence>
<feature type="compositionally biased region" description="Basic and acidic residues" evidence="3">
    <location>
        <begin position="1325"/>
        <end position="1358"/>
    </location>
</feature>
<reference evidence="4 5" key="1">
    <citation type="journal article" date="2017" name="Genome Announc.">
        <title>Genome sequence of the saprophytic ascomycete Epicoccum nigrum ICMP 19927 strain isolated from New Zealand.</title>
        <authorList>
            <person name="Fokin M."/>
            <person name="Fleetwood D."/>
            <person name="Weir B.S."/>
            <person name="Villas-Boas S.G."/>
        </authorList>
    </citation>
    <scope>NUCLEOTIDE SEQUENCE [LARGE SCALE GENOMIC DNA]</scope>
    <source>
        <strain evidence="4 5">ICMP 19927</strain>
    </source>
</reference>
<feature type="compositionally biased region" description="Basic and acidic residues" evidence="3">
    <location>
        <begin position="1547"/>
        <end position="1559"/>
    </location>
</feature>
<dbReference type="STRING" id="105696.A0A1Y2LTZ4"/>
<feature type="compositionally biased region" description="Low complexity" evidence="3">
    <location>
        <begin position="1499"/>
        <end position="1520"/>
    </location>
</feature>
<feature type="compositionally biased region" description="Basic residues" evidence="3">
    <location>
        <begin position="211"/>
        <end position="226"/>
    </location>
</feature>
<dbReference type="PANTHER" id="PTHR23160">
    <property type="entry name" value="SYNAPTONEMAL COMPLEX PROTEIN-RELATED"/>
    <property type="match status" value="1"/>
</dbReference>
<keyword evidence="5" id="KW-1185">Reference proteome</keyword>